<gene>
    <name evidence="2" type="ORF">F9Y85_08565</name>
    <name evidence="3" type="ORF">R5H13_08395</name>
</gene>
<evidence type="ECO:0000313" key="4">
    <source>
        <dbReference type="Proteomes" id="UP000646877"/>
    </source>
</evidence>
<dbReference type="EMBL" id="WEIA01000004">
    <property type="protein sequence ID" value="NLR21365.1"/>
    <property type="molecule type" value="Genomic_DNA"/>
</dbReference>
<evidence type="ECO:0000313" key="3">
    <source>
        <dbReference type="EMBL" id="WOX30264.1"/>
    </source>
</evidence>
<keyword evidence="5" id="KW-1185">Reference proteome</keyword>
<dbReference type="EMBL" id="CP137578">
    <property type="protein sequence ID" value="WOX30264.1"/>
    <property type="molecule type" value="Genomic_DNA"/>
</dbReference>
<keyword evidence="1" id="KW-0732">Signal</keyword>
<protein>
    <recommendedName>
        <fullName evidence="6">Peptidase M61 catalytic domain-containing protein</fullName>
    </recommendedName>
</protein>
<evidence type="ECO:0000256" key="1">
    <source>
        <dbReference type="SAM" id="SignalP"/>
    </source>
</evidence>
<dbReference type="Proteomes" id="UP000646877">
    <property type="component" value="Unassembled WGS sequence"/>
</dbReference>
<evidence type="ECO:0000313" key="2">
    <source>
        <dbReference type="EMBL" id="NLR21365.1"/>
    </source>
</evidence>
<reference evidence="2" key="1">
    <citation type="submission" date="2019-10" db="EMBL/GenBank/DDBJ databases">
        <authorList>
            <person name="Paulsen S."/>
        </authorList>
    </citation>
    <scope>NUCLEOTIDE SEQUENCE</scope>
    <source>
        <strain evidence="2">LMG 19692</strain>
    </source>
</reference>
<organism evidence="2 4">
    <name type="scientific">Pseudoalteromonas maricaloris</name>
    <dbReference type="NCBI Taxonomy" id="184924"/>
    <lineage>
        <taxon>Bacteria</taxon>
        <taxon>Pseudomonadati</taxon>
        <taxon>Pseudomonadota</taxon>
        <taxon>Gammaproteobacteria</taxon>
        <taxon>Alteromonadales</taxon>
        <taxon>Pseudoalteromonadaceae</taxon>
        <taxon>Pseudoalteromonas</taxon>
    </lineage>
</organism>
<reference evidence="3 5" key="2">
    <citation type="submission" date="2023-10" db="EMBL/GenBank/DDBJ databases">
        <title>To unveil natural product biosynthetic capacity in Pseudoalteromonas.</title>
        <authorList>
            <person name="Wang J."/>
        </authorList>
    </citation>
    <scope>NUCLEOTIDE SEQUENCE [LARGE SCALE GENOMIC DNA]</scope>
    <source>
        <strain evidence="3 5">DSM 15914</strain>
    </source>
</reference>
<sequence length="278" mass="31866">MKLLMLILSFNLIVSTQAAEIEIEYKGWISSSDKQHVETWLKRGVETTEHTLGALQQQTLPFIIEPNLFASEPVPWGTVQRGEPDAILLQIKRFTSSRVLIKDWTLYHEIAHLYHPLLDHSDFWLAEGLATYLQNVIMLENNIFNVGEFHTRLISGLSRGAKNTLMNKGSLKRVSEHMWSLNAQQRVYWSGVAFFIEAEIALQDMGNKNTIRTLISLFQQCCKNSVISGDKNSGRLFIASLDKLSKTTIFSNLYANYKQREDFPNLSKTQIYSLQPLR</sequence>
<proteinExistence type="predicted"/>
<evidence type="ECO:0008006" key="6">
    <source>
        <dbReference type="Google" id="ProtNLM"/>
    </source>
</evidence>
<name>A0A8I2KKS7_9GAMM</name>
<feature type="chain" id="PRO_5033990566" description="Peptidase M61 catalytic domain-containing protein" evidence="1">
    <location>
        <begin position="19"/>
        <end position="278"/>
    </location>
</feature>
<dbReference type="SUPFAM" id="SSF55486">
    <property type="entry name" value="Metalloproteases ('zincins'), catalytic domain"/>
    <property type="match status" value="1"/>
</dbReference>
<dbReference type="Proteomes" id="UP001304419">
    <property type="component" value="Chromosome 1"/>
</dbReference>
<dbReference type="RefSeq" id="WP_193521786.1">
    <property type="nucleotide sequence ID" value="NZ_CBCSDF010000001.1"/>
</dbReference>
<accession>A0A8I2KKS7</accession>
<dbReference type="AlphaFoldDB" id="A0A8I2KKS7"/>
<evidence type="ECO:0000313" key="5">
    <source>
        <dbReference type="Proteomes" id="UP001304419"/>
    </source>
</evidence>
<feature type="signal peptide" evidence="1">
    <location>
        <begin position="1"/>
        <end position="18"/>
    </location>
</feature>